<dbReference type="Gene3D" id="3.90.1200.10">
    <property type="match status" value="1"/>
</dbReference>
<dbReference type="RefSeq" id="XP_067819395.1">
    <property type="nucleotide sequence ID" value="XM_067962115.1"/>
</dbReference>
<reference evidence="2 3" key="1">
    <citation type="journal article" date="2021" name="Genome Biol.">
        <title>AFLAP: assembly-free linkage analysis pipeline using k-mers from genome sequencing data.</title>
        <authorList>
            <person name="Fletcher K."/>
            <person name="Zhang L."/>
            <person name="Gil J."/>
            <person name="Han R."/>
            <person name="Cavanaugh K."/>
            <person name="Michelmore R."/>
        </authorList>
    </citation>
    <scope>NUCLEOTIDE SEQUENCE [LARGE SCALE GENOMIC DNA]</scope>
    <source>
        <strain evidence="2 3">SF5</strain>
    </source>
</reference>
<dbReference type="OrthoDB" id="10267235at2759"/>
<dbReference type="EMBL" id="SHOA02000008">
    <property type="protein sequence ID" value="TDH69896.1"/>
    <property type="molecule type" value="Genomic_DNA"/>
</dbReference>
<evidence type="ECO:0000313" key="2">
    <source>
        <dbReference type="EMBL" id="TDH69896.1"/>
    </source>
</evidence>
<dbReference type="SUPFAM" id="SSF56112">
    <property type="entry name" value="Protein kinase-like (PK-like)"/>
    <property type="match status" value="1"/>
</dbReference>
<dbReference type="PANTHER" id="PTHR22603:SF93">
    <property type="entry name" value="RE24176P"/>
    <property type="match status" value="1"/>
</dbReference>
<dbReference type="Gene3D" id="3.30.200.20">
    <property type="entry name" value="Phosphorylase Kinase, domain 1"/>
    <property type="match status" value="1"/>
</dbReference>
<sequence>MAFDNNKNSTDATVVVTPYLVAVAFVDKAKLKLHESIVATLTRCLPSWSNVEPNSVDVEHLGGAMTNLIFAVHKPEGQHCDVLVRVYGEGTESFFSREEETRLFQLLSDKHIGVELLGQFANGRVEKLIQGTTYTSKRMRLPHESRCIAKQLRIFHELDIDIDRRPTYITGIRKLLHVARVKCTSDAFKDVVDFDQLAEDVDGLERIIAKVPSPLVLSHNDLQYGNIMKNDTGDAVLIDFEYTSYNPRGYDLGNHFCEWAYDYHKTVNPHLGDFTKYPTHEQQREFCRAYLAGTDGDEKDVSENEVETLCLEANTYALASHLFWSIWGYIQATQSTIDFDFVGYGKCRYDTFKSRVTLF</sequence>
<dbReference type="InterPro" id="IPR011009">
    <property type="entry name" value="Kinase-like_dom_sf"/>
</dbReference>
<dbReference type="GO" id="GO:0004103">
    <property type="term" value="F:choline kinase activity"/>
    <property type="evidence" value="ECO:0007669"/>
    <property type="project" value="TreeGrafter"/>
</dbReference>
<dbReference type="CDD" id="cd05157">
    <property type="entry name" value="ETNK_euk"/>
    <property type="match status" value="1"/>
</dbReference>
<dbReference type="AlphaFoldDB" id="A0A976FNY0"/>
<proteinExistence type="inferred from homology"/>
<gene>
    <name evidence="2" type="ORF">CCR75_004025</name>
</gene>
<dbReference type="Pfam" id="PF01633">
    <property type="entry name" value="Choline_kinase"/>
    <property type="match status" value="1"/>
</dbReference>
<dbReference type="GO" id="GO:0004305">
    <property type="term" value="F:ethanolamine kinase activity"/>
    <property type="evidence" value="ECO:0007669"/>
    <property type="project" value="TreeGrafter"/>
</dbReference>
<dbReference type="GO" id="GO:0005737">
    <property type="term" value="C:cytoplasm"/>
    <property type="evidence" value="ECO:0007669"/>
    <property type="project" value="TreeGrafter"/>
</dbReference>
<accession>A0A976FNY0</accession>
<dbReference type="GeneID" id="94347786"/>
<evidence type="ECO:0008006" key="4">
    <source>
        <dbReference type="Google" id="ProtNLM"/>
    </source>
</evidence>
<organism evidence="2 3">
    <name type="scientific">Bremia lactucae</name>
    <name type="common">Lettuce downy mildew</name>
    <dbReference type="NCBI Taxonomy" id="4779"/>
    <lineage>
        <taxon>Eukaryota</taxon>
        <taxon>Sar</taxon>
        <taxon>Stramenopiles</taxon>
        <taxon>Oomycota</taxon>
        <taxon>Peronosporomycetes</taxon>
        <taxon>Peronosporales</taxon>
        <taxon>Peronosporaceae</taxon>
        <taxon>Bremia</taxon>
    </lineage>
</organism>
<comment type="caution">
    <text evidence="2">The sequence shown here is derived from an EMBL/GenBank/DDBJ whole genome shotgun (WGS) entry which is preliminary data.</text>
</comment>
<evidence type="ECO:0000313" key="3">
    <source>
        <dbReference type="Proteomes" id="UP000294530"/>
    </source>
</evidence>
<dbReference type="KEGG" id="blac:94347786"/>
<dbReference type="PANTHER" id="PTHR22603">
    <property type="entry name" value="CHOLINE/ETHANOALAMINE KINASE"/>
    <property type="match status" value="1"/>
</dbReference>
<comment type="similarity">
    <text evidence="1">Belongs to the choline/ethanolamine kinase family.</text>
</comment>
<dbReference type="Proteomes" id="UP000294530">
    <property type="component" value="Unassembled WGS sequence"/>
</dbReference>
<dbReference type="GO" id="GO:0006646">
    <property type="term" value="P:phosphatidylethanolamine biosynthetic process"/>
    <property type="evidence" value="ECO:0007669"/>
    <property type="project" value="TreeGrafter"/>
</dbReference>
<protein>
    <recommendedName>
        <fullName evidence="4">Choline kinase</fullName>
    </recommendedName>
</protein>
<name>A0A976FNY0_BRELC</name>
<evidence type="ECO:0000256" key="1">
    <source>
        <dbReference type="ARBA" id="ARBA00038211"/>
    </source>
</evidence>
<keyword evidence="3" id="KW-1185">Reference proteome</keyword>